<protein>
    <submittedName>
        <fullName evidence="1">Uncharacterized protein</fullName>
    </submittedName>
</protein>
<dbReference type="EMBL" id="UZAH01031452">
    <property type="protein sequence ID" value="VDP15508.1"/>
    <property type="molecule type" value="Genomic_DNA"/>
</dbReference>
<evidence type="ECO:0000313" key="1">
    <source>
        <dbReference type="EMBL" id="VDP15508.1"/>
    </source>
</evidence>
<dbReference type="AlphaFoldDB" id="A0A3P8C249"/>
<dbReference type="OrthoDB" id="5841843at2759"/>
<proteinExistence type="predicted"/>
<name>A0A3P8C249_HELPZ</name>
<reference evidence="1" key="1">
    <citation type="submission" date="2018-11" db="EMBL/GenBank/DDBJ databases">
        <authorList>
            <consortium name="Pathogen Informatics"/>
        </authorList>
    </citation>
    <scope>NUCLEOTIDE SEQUENCE [LARGE SCALE GENOMIC DNA]</scope>
</reference>
<organism evidence="1">
    <name type="scientific">Heligmosomoides polygyrus</name>
    <name type="common">Parasitic roundworm</name>
    <dbReference type="NCBI Taxonomy" id="6339"/>
    <lineage>
        <taxon>Eukaryota</taxon>
        <taxon>Metazoa</taxon>
        <taxon>Ecdysozoa</taxon>
        <taxon>Nematoda</taxon>
        <taxon>Chromadorea</taxon>
        <taxon>Rhabditida</taxon>
        <taxon>Rhabditina</taxon>
        <taxon>Rhabditomorpha</taxon>
        <taxon>Strongyloidea</taxon>
        <taxon>Heligmosomidae</taxon>
        <taxon>Heligmosomoides</taxon>
    </lineage>
</organism>
<accession>A0A3P8C249</accession>
<sequence>MHLGRVEGLYQKPVFCRQGRRYSRRVQTALQCSSSTTACGYFEFSSPDTKTGVNSVGIYECVDNGILQTTNDDLEEDNSVDLYSNCNLFSQICGAVAQCSHLNLDILNPAFVKYLVLHHDIQLESLTSRTIRFCCSLFHHTRRIFLAPTYYNLFTSISATPIHCQSEICGEEDGDDGQGEVTVRRQKAKRQTNEYQEIDAVQVLNQNQRKRLKCFPEDDDEEESYCVYRHLNDEMYRYCLLVHQKKDGDRYCLKDSNIAARGVRK</sequence>
<gene>
    <name evidence="1" type="ORF">HPBE_LOCUS19552</name>
</gene>